<evidence type="ECO:0000256" key="13">
    <source>
        <dbReference type="ARBA" id="ARBA00023264"/>
    </source>
</evidence>
<dbReference type="GO" id="GO:0046474">
    <property type="term" value="P:glycerophospholipid biosynthetic process"/>
    <property type="evidence" value="ECO:0007669"/>
    <property type="project" value="TreeGrafter"/>
</dbReference>
<keyword evidence="10" id="KW-0443">Lipid metabolism</keyword>
<dbReference type="InterPro" id="IPR043130">
    <property type="entry name" value="CDP-OH_PTrfase_TM_dom"/>
</dbReference>
<dbReference type="Pfam" id="PF01066">
    <property type="entry name" value="CDP-OH_P_transf"/>
    <property type="match status" value="1"/>
</dbReference>
<dbReference type="EC" id="2.7.8.5" evidence="4 15"/>
<feature type="transmembrane region" description="Helical" evidence="17">
    <location>
        <begin position="16"/>
        <end position="34"/>
    </location>
</feature>
<evidence type="ECO:0000256" key="6">
    <source>
        <dbReference type="ARBA" id="ARBA00022516"/>
    </source>
</evidence>
<dbReference type="PANTHER" id="PTHR14269">
    <property type="entry name" value="CDP-DIACYLGLYCEROL--GLYCEROL-3-PHOSPHATE 3-PHOSPHATIDYLTRANSFERASE-RELATED"/>
    <property type="match status" value="1"/>
</dbReference>
<keyword evidence="13" id="KW-1208">Phospholipid metabolism</keyword>
<comment type="similarity">
    <text evidence="3 16">Belongs to the CDP-alcohol phosphatidyltransferase class-I family.</text>
</comment>
<keyword evidence="8 17" id="KW-0812">Transmembrane</keyword>
<proteinExistence type="inferred from homology"/>
<evidence type="ECO:0000256" key="7">
    <source>
        <dbReference type="ARBA" id="ARBA00022679"/>
    </source>
</evidence>
<evidence type="ECO:0000256" key="5">
    <source>
        <dbReference type="ARBA" id="ARBA00014944"/>
    </source>
</evidence>
<dbReference type="GO" id="GO:0008444">
    <property type="term" value="F:CDP-diacylglycerol-glycerol-3-phosphate 3-phosphatidyltransferase activity"/>
    <property type="evidence" value="ECO:0007669"/>
    <property type="project" value="UniProtKB-UniRule"/>
</dbReference>
<feature type="transmembrane region" description="Helical" evidence="17">
    <location>
        <begin position="86"/>
        <end position="111"/>
    </location>
</feature>
<keyword evidence="6" id="KW-0444">Lipid biosynthesis</keyword>
<dbReference type="NCBIfam" id="TIGR00560">
    <property type="entry name" value="pgsA"/>
    <property type="match status" value="1"/>
</dbReference>
<dbReference type="GO" id="GO:0016020">
    <property type="term" value="C:membrane"/>
    <property type="evidence" value="ECO:0007669"/>
    <property type="project" value="UniProtKB-SubCell"/>
</dbReference>
<comment type="catalytic activity">
    <reaction evidence="14">
        <text>a CDP-1,2-diacyl-sn-glycerol + sn-glycerol 3-phosphate = a 1,2-diacyl-sn-glycero-3-phospho-(1'-sn-glycero-3'-phosphate) + CMP + H(+)</text>
        <dbReference type="Rhea" id="RHEA:12593"/>
        <dbReference type="ChEBI" id="CHEBI:15378"/>
        <dbReference type="ChEBI" id="CHEBI:57597"/>
        <dbReference type="ChEBI" id="CHEBI:58332"/>
        <dbReference type="ChEBI" id="CHEBI:60110"/>
        <dbReference type="ChEBI" id="CHEBI:60377"/>
        <dbReference type="EC" id="2.7.8.5"/>
    </reaction>
</comment>
<evidence type="ECO:0000256" key="11">
    <source>
        <dbReference type="ARBA" id="ARBA00023136"/>
    </source>
</evidence>
<evidence type="ECO:0000256" key="14">
    <source>
        <dbReference type="ARBA" id="ARBA00048586"/>
    </source>
</evidence>
<dbReference type="PROSITE" id="PS00379">
    <property type="entry name" value="CDP_ALCOHOL_P_TRANSF"/>
    <property type="match status" value="1"/>
</dbReference>
<evidence type="ECO:0000256" key="1">
    <source>
        <dbReference type="ARBA" id="ARBA00004141"/>
    </source>
</evidence>
<gene>
    <name evidence="18" type="ORF">SAMN05216325_11333</name>
</gene>
<sequence>MPDKAIAFMPLNLPNLLTWLRILAIPIFVGIFYLPAGWLTVEQKNLVATLIFAGAAITDWLDGFLARALNQMSAFGAFLDPVADKLMVAAALIVLVYLDRLGAPIALVIIGREIAVSALREWMAQIGQSKSVAVSFLGKIKTTAQMIAIPLLLYHDDLTEGLNAHQIGTWLIYVAAVLTLWSMIYYLKVAIPKAIRVDR</sequence>
<keyword evidence="9 17" id="KW-1133">Transmembrane helix</keyword>
<reference evidence="18 19" key="1">
    <citation type="submission" date="2016-10" db="EMBL/GenBank/DDBJ databases">
        <authorList>
            <person name="de Groot N.N."/>
        </authorList>
    </citation>
    <scope>NUCLEOTIDE SEQUENCE [LARGE SCALE GENOMIC DNA]</scope>
    <source>
        <strain evidence="18 19">Nm22</strain>
    </source>
</reference>
<feature type="transmembrane region" description="Helical" evidence="17">
    <location>
        <begin position="132"/>
        <end position="155"/>
    </location>
</feature>
<dbReference type="Gene3D" id="1.20.120.1760">
    <property type="match status" value="1"/>
</dbReference>
<evidence type="ECO:0000256" key="2">
    <source>
        <dbReference type="ARBA" id="ARBA00005042"/>
    </source>
</evidence>
<evidence type="ECO:0000256" key="15">
    <source>
        <dbReference type="NCBIfam" id="TIGR00560"/>
    </source>
</evidence>
<dbReference type="Proteomes" id="UP000199459">
    <property type="component" value="Unassembled WGS sequence"/>
</dbReference>
<evidence type="ECO:0000256" key="9">
    <source>
        <dbReference type="ARBA" id="ARBA00022989"/>
    </source>
</evidence>
<evidence type="ECO:0000256" key="8">
    <source>
        <dbReference type="ARBA" id="ARBA00022692"/>
    </source>
</evidence>
<evidence type="ECO:0000256" key="12">
    <source>
        <dbReference type="ARBA" id="ARBA00023209"/>
    </source>
</evidence>
<evidence type="ECO:0000256" key="4">
    <source>
        <dbReference type="ARBA" id="ARBA00013170"/>
    </source>
</evidence>
<comment type="subcellular location">
    <subcellularLocation>
        <location evidence="1">Membrane</location>
        <topology evidence="1">Multi-pass membrane protein</topology>
    </subcellularLocation>
</comment>
<dbReference type="AlphaFoldDB" id="A0A1H8FID2"/>
<name>A0A1H8FID2_9PROT</name>
<evidence type="ECO:0000256" key="3">
    <source>
        <dbReference type="ARBA" id="ARBA00010441"/>
    </source>
</evidence>
<feature type="transmembrane region" description="Helical" evidence="17">
    <location>
        <begin position="46"/>
        <end position="66"/>
    </location>
</feature>
<keyword evidence="11 17" id="KW-0472">Membrane</keyword>
<evidence type="ECO:0000256" key="16">
    <source>
        <dbReference type="RuleBase" id="RU003750"/>
    </source>
</evidence>
<dbReference type="EMBL" id="FOCP01000013">
    <property type="protein sequence ID" value="SEN30897.1"/>
    <property type="molecule type" value="Genomic_DNA"/>
</dbReference>
<dbReference type="InterPro" id="IPR050324">
    <property type="entry name" value="CDP-alcohol_PTase-I"/>
</dbReference>
<dbReference type="PIRSF" id="PIRSF000847">
    <property type="entry name" value="Phos_ph_gly_syn"/>
    <property type="match status" value="1"/>
</dbReference>
<dbReference type="InterPro" id="IPR004570">
    <property type="entry name" value="Phosphatidylglycerol_P_synth"/>
</dbReference>
<feature type="transmembrane region" description="Helical" evidence="17">
    <location>
        <begin position="167"/>
        <end position="187"/>
    </location>
</feature>
<organism evidence="18 19">
    <name type="scientific">Nitrosomonas marina</name>
    <dbReference type="NCBI Taxonomy" id="917"/>
    <lineage>
        <taxon>Bacteria</taxon>
        <taxon>Pseudomonadati</taxon>
        <taxon>Pseudomonadota</taxon>
        <taxon>Betaproteobacteria</taxon>
        <taxon>Nitrosomonadales</taxon>
        <taxon>Nitrosomonadaceae</taxon>
        <taxon>Nitrosomonas</taxon>
    </lineage>
</organism>
<dbReference type="InterPro" id="IPR000462">
    <property type="entry name" value="CDP-OH_P_trans"/>
</dbReference>
<dbReference type="InterPro" id="IPR048254">
    <property type="entry name" value="CDP_ALCOHOL_P_TRANSF_CS"/>
</dbReference>
<keyword evidence="12" id="KW-0594">Phospholipid biosynthesis</keyword>
<keyword evidence="7 16" id="KW-0808">Transferase</keyword>
<evidence type="ECO:0000256" key="17">
    <source>
        <dbReference type="SAM" id="Phobius"/>
    </source>
</evidence>
<dbReference type="STRING" id="917.SAMN05216326_10216"/>
<dbReference type="PANTHER" id="PTHR14269:SF62">
    <property type="entry name" value="CDP-DIACYLGLYCEROL--GLYCEROL-3-PHOSPHATE 3-PHOSPHATIDYLTRANSFERASE 1, CHLOROPLASTIC"/>
    <property type="match status" value="1"/>
</dbReference>
<evidence type="ECO:0000313" key="18">
    <source>
        <dbReference type="EMBL" id="SEN30897.1"/>
    </source>
</evidence>
<evidence type="ECO:0000256" key="10">
    <source>
        <dbReference type="ARBA" id="ARBA00023098"/>
    </source>
</evidence>
<evidence type="ECO:0000313" key="19">
    <source>
        <dbReference type="Proteomes" id="UP000199459"/>
    </source>
</evidence>
<accession>A0A1H8FID2</accession>
<protein>
    <recommendedName>
        <fullName evidence="5 15">CDP-diacylglycerol--glycerol-3-phosphate 3-phosphatidyltransferase</fullName>
        <ecNumber evidence="4 15">2.7.8.5</ecNumber>
    </recommendedName>
</protein>
<comment type="pathway">
    <text evidence="2">Phospholipid metabolism; phosphatidylglycerol biosynthesis; phosphatidylglycerol from CDP-diacylglycerol: step 1/2.</text>
</comment>